<feature type="compositionally biased region" description="Pro residues" evidence="1">
    <location>
        <begin position="99"/>
        <end position="109"/>
    </location>
</feature>
<evidence type="ECO:0000256" key="1">
    <source>
        <dbReference type="SAM" id="MobiDB-lite"/>
    </source>
</evidence>
<organism evidence="3 4">
    <name type="scientific">Dorcoceras hygrometricum</name>
    <dbReference type="NCBI Taxonomy" id="472368"/>
    <lineage>
        <taxon>Eukaryota</taxon>
        <taxon>Viridiplantae</taxon>
        <taxon>Streptophyta</taxon>
        <taxon>Embryophyta</taxon>
        <taxon>Tracheophyta</taxon>
        <taxon>Spermatophyta</taxon>
        <taxon>Magnoliopsida</taxon>
        <taxon>eudicotyledons</taxon>
        <taxon>Gunneridae</taxon>
        <taxon>Pentapetalae</taxon>
        <taxon>asterids</taxon>
        <taxon>lamiids</taxon>
        <taxon>Lamiales</taxon>
        <taxon>Gesneriaceae</taxon>
        <taxon>Didymocarpoideae</taxon>
        <taxon>Trichosporeae</taxon>
        <taxon>Loxocarpinae</taxon>
        <taxon>Dorcoceras</taxon>
    </lineage>
</organism>
<dbReference type="InterPro" id="IPR005162">
    <property type="entry name" value="Retrotrans_gag_dom"/>
</dbReference>
<name>A0A2Z7AGW4_9LAMI</name>
<dbReference type="Pfam" id="PF03732">
    <property type="entry name" value="Retrotrans_gag"/>
    <property type="match status" value="1"/>
</dbReference>
<evidence type="ECO:0000259" key="2">
    <source>
        <dbReference type="Pfam" id="PF03732"/>
    </source>
</evidence>
<sequence length="109" mass="12358">REREFDNLVQGTISVGEYARRFSYLLSYVPHVSGRERVKRNRFLEGLNKYLYSLVLASSPTSYADAVDKAMDIEEGLRNRRSRVQPQAAQGSRPNAPGVQPPQFPQSSQ</sequence>
<dbReference type="AlphaFoldDB" id="A0A2Z7AGW4"/>
<dbReference type="EMBL" id="KV017472">
    <property type="protein sequence ID" value="KZV18329.1"/>
    <property type="molecule type" value="Genomic_DNA"/>
</dbReference>
<feature type="compositionally biased region" description="Polar residues" evidence="1">
    <location>
        <begin position="84"/>
        <end position="93"/>
    </location>
</feature>
<feature type="non-terminal residue" evidence="3">
    <location>
        <position position="1"/>
    </location>
</feature>
<feature type="domain" description="Retrotransposon gag" evidence="2">
    <location>
        <begin position="2"/>
        <end position="48"/>
    </location>
</feature>
<proteinExistence type="predicted"/>
<accession>A0A2Z7AGW4</accession>
<feature type="region of interest" description="Disordered" evidence="1">
    <location>
        <begin position="77"/>
        <end position="109"/>
    </location>
</feature>
<keyword evidence="4" id="KW-1185">Reference proteome</keyword>
<dbReference type="Proteomes" id="UP000250235">
    <property type="component" value="Unassembled WGS sequence"/>
</dbReference>
<gene>
    <name evidence="3" type="ORF">F511_19217</name>
</gene>
<protein>
    <submittedName>
        <fullName evidence="3">DNA/RNA polymerase superfamily protein</fullName>
    </submittedName>
</protein>
<evidence type="ECO:0000313" key="4">
    <source>
        <dbReference type="Proteomes" id="UP000250235"/>
    </source>
</evidence>
<reference evidence="3 4" key="1">
    <citation type="journal article" date="2015" name="Proc. Natl. Acad. Sci. U.S.A.">
        <title>The resurrection genome of Boea hygrometrica: A blueprint for survival of dehydration.</title>
        <authorList>
            <person name="Xiao L."/>
            <person name="Yang G."/>
            <person name="Zhang L."/>
            <person name="Yang X."/>
            <person name="Zhao S."/>
            <person name="Ji Z."/>
            <person name="Zhou Q."/>
            <person name="Hu M."/>
            <person name="Wang Y."/>
            <person name="Chen M."/>
            <person name="Xu Y."/>
            <person name="Jin H."/>
            <person name="Xiao X."/>
            <person name="Hu G."/>
            <person name="Bao F."/>
            <person name="Hu Y."/>
            <person name="Wan P."/>
            <person name="Li L."/>
            <person name="Deng X."/>
            <person name="Kuang T."/>
            <person name="Xiang C."/>
            <person name="Zhu J.K."/>
            <person name="Oliver M.J."/>
            <person name="He Y."/>
        </authorList>
    </citation>
    <scope>NUCLEOTIDE SEQUENCE [LARGE SCALE GENOMIC DNA]</scope>
    <source>
        <strain evidence="4">cv. XS01</strain>
    </source>
</reference>
<dbReference type="OrthoDB" id="2004769at2759"/>
<evidence type="ECO:0000313" key="3">
    <source>
        <dbReference type="EMBL" id="KZV18329.1"/>
    </source>
</evidence>